<dbReference type="SUPFAM" id="SSF50494">
    <property type="entry name" value="Trypsin-like serine proteases"/>
    <property type="match status" value="1"/>
</dbReference>
<sequence>MRNLLKKLAIVMGITCICFMFEKGDAALAADRNAIHVVDKKSGTNTEYDMPDDSKGDIVLPANNVWGEKKQADGIALTNIIGTDDRVLISNANTFPYTTIARITVVYQDGTAQRGSGAIIGPRLVATAGHVLINESLSHPKSIKMEFGLYGTSSYYKTSNYSAYIYYGDYKGYNTETDYGFIVLPEDVGTNVTGCMGIRTACDPNQAIFAAGYPGGNPYLYNCAGNVIDFTDDVLVINADFTAGESGGPVFVMYEGMPYLMGTISGSAGTTNYARRLNTGLLNWLQDNGYR</sequence>
<dbReference type="InterPro" id="IPR001254">
    <property type="entry name" value="Trypsin_dom"/>
</dbReference>
<dbReference type="InterPro" id="IPR008256">
    <property type="entry name" value="Peptidase_S1B"/>
</dbReference>
<evidence type="ECO:0000256" key="1">
    <source>
        <dbReference type="ARBA" id="ARBA00008764"/>
    </source>
</evidence>
<dbReference type="InterPro" id="IPR050966">
    <property type="entry name" value="Glutamyl_endopeptidase"/>
</dbReference>
<name>A0ABR7N4X2_9FIRM</name>
<dbReference type="PANTHER" id="PTHR15462">
    <property type="entry name" value="SERINE PROTEASE"/>
    <property type="match status" value="1"/>
</dbReference>
<evidence type="ECO:0000259" key="7">
    <source>
        <dbReference type="PROSITE" id="PS50240"/>
    </source>
</evidence>
<keyword evidence="3" id="KW-0732">Signal</keyword>
<dbReference type="EC" id="3.4.21.-" evidence="6"/>
<dbReference type="EMBL" id="JACRSX010000047">
    <property type="protein sequence ID" value="MBC8563696.1"/>
    <property type="molecule type" value="Genomic_DNA"/>
</dbReference>
<reference evidence="8 9" key="1">
    <citation type="submission" date="2020-08" db="EMBL/GenBank/DDBJ databases">
        <title>Genome public.</title>
        <authorList>
            <person name="Liu C."/>
            <person name="Sun Q."/>
        </authorList>
    </citation>
    <scope>NUCLEOTIDE SEQUENCE [LARGE SCALE GENOMIC DNA]</scope>
    <source>
        <strain evidence="8 9">NSJ-37</strain>
    </source>
</reference>
<feature type="domain" description="Peptidase S1" evidence="7">
    <location>
        <begin position="80"/>
        <end position="290"/>
    </location>
</feature>
<keyword evidence="9" id="KW-1185">Reference proteome</keyword>
<keyword evidence="2 6" id="KW-0645">Protease</keyword>
<gene>
    <name evidence="8" type="ORF">H8704_13940</name>
</gene>
<organism evidence="8 9">
    <name type="scientific">Jutongia huaianensis</name>
    <dbReference type="NCBI Taxonomy" id="2763668"/>
    <lineage>
        <taxon>Bacteria</taxon>
        <taxon>Bacillati</taxon>
        <taxon>Bacillota</taxon>
        <taxon>Clostridia</taxon>
        <taxon>Lachnospirales</taxon>
        <taxon>Lachnospiraceae</taxon>
        <taxon>Jutongia</taxon>
    </lineage>
</organism>
<dbReference type="Pfam" id="PF13365">
    <property type="entry name" value="Trypsin_2"/>
    <property type="match status" value="1"/>
</dbReference>
<evidence type="ECO:0000256" key="6">
    <source>
        <dbReference type="RuleBase" id="RU004296"/>
    </source>
</evidence>
<dbReference type="InterPro" id="IPR009003">
    <property type="entry name" value="Peptidase_S1_PA"/>
</dbReference>
<evidence type="ECO:0000256" key="2">
    <source>
        <dbReference type="ARBA" id="ARBA00022670"/>
    </source>
</evidence>
<accession>A0ABR7N4X2</accession>
<evidence type="ECO:0000256" key="3">
    <source>
        <dbReference type="ARBA" id="ARBA00022729"/>
    </source>
</evidence>
<dbReference type="PROSITE" id="PS50240">
    <property type="entry name" value="TRYPSIN_DOM"/>
    <property type="match status" value="1"/>
</dbReference>
<evidence type="ECO:0000313" key="8">
    <source>
        <dbReference type="EMBL" id="MBC8563696.1"/>
    </source>
</evidence>
<comment type="caution">
    <text evidence="8">The sequence shown here is derived from an EMBL/GenBank/DDBJ whole genome shotgun (WGS) entry which is preliminary data.</text>
</comment>
<dbReference type="PANTHER" id="PTHR15462:SF8">
    <property type="entry name" value="SERINE PROTEASE"/>
    <property type="match status" value="1"/>
</dbReference>
<comment type="similarity">
    <text evidence="1 6">Belongs to the peptidase S1B family.</text>
</comment>
<evidence type="ECO:0000256" key="4">
    <source>
        <dbReference type="ARBA" id="ARBA00022801"/>
    </source>
</evidence>
<keyword evidence="5 6" id="KW-0720">Serine protease</keyword>
<dbReference type="RefSeq" id="WP_118680117.1">
    <property type="nucleotide sequence ID" value="NZ_JACRSX010000047.1"/>
</dbReference>
<dbReference type="InterPro" id="IPR043504">
    <property type="entry name" value="Peptidase_S1_PA_chymotrypsin"/>
</dbReference>
<proteinExistence type="inferred from homology"/>
<evidence type="ECO:0000313" key="9">
    <source>
        <dbReference type="Proteomes" id="UP000606193"/>
    </source>
</evidence>
<dbReference type="Gene3D" id="2.40.10.10">
    <property type="entry name" value="Trypsin-like serine proteases"/>
    <property type="match status" value="2"/>
</dbReference>
<dbReference type="PRINTS" id="PR00839">
    <property type="entry name" value="V8PROTEASE"/>
</dbReference>
<evidence type="ECO:0000256" key="5">
    <source>
        <dbReference type="ARBA" id="ARBA00022825"/>
    </source>
</evidence>
<keyword evidence="4 6" id="KW-0378">Hydrolase</keyword>
<protein>
    <recommendedName>
        <fullName evidence="6">Serine protease</fullName>
        <ecNumber evidence="6">3.4.21.-</ecNumber>
    </recommendedName>
</protein>
<dbReference type="Proteomes" id="UP000606193">
    <property type="component" value="Unassembled WGS sequence"/>
</dbReference>